<proteinExistence type="predicted"/>
<name>A0A1D8ILT0_9GAMM</name>
<dbReference type="KEGG" id="aprs:BI364_05000"/>
<evidence type="ECO:0000313" key="1">
    <source>
        <dbReference type="EMBL" id="AOU97427.1"/>
    </source>
</evidence>
<dbReference type="Proteomes" id="UP000095401">
    <property type="component" value="Chromosome"/>
</dbReference>
<dbReference type="AlphaFoldDB" id="A0A1D8ILT0"/>
<reference evidence="2" key="1">
    <citation type="submission" date="2016-09" db="EMBL/GenBank/DDBJ databases">
        <title>Acidihalobacter prosperus F5.</title>
        <authorList>
            <person name="Khaleque H.N."/>
            <person name="Ramsay J.P."/>
            <person name="Kaksonen A.H."/>
            <person name="Boxall N.J."/>
            <person name="Watkin E.L.J."/>
        </authorList>
    </citation>
    <scope>NUCLEOTIDE SEQUENCE [LARGE SCALE GENOMIC DNA]</scope>
    <source>
        <strain evidence="2">F5</strain>
    </source>
</reference>
<keyword evidence="2" id="KW-1185">Reference proteome</keyword>
<dbReference type="InterPro" id="IPR032466">
    <property type="entry name" value="Metal_Hydrolase"/>
</dbReference>
<dbReference type="GO" id="GO:0005829">
    <property type="term" value="C:cytosol"/>
    <property type="evidence" value="ECO:0007669"/>
    <property type="project" value="TreeGrafter"/>
</dbReference>
<dbReference type="PANTHER" id="PTHR43137:SF1">
    <property type="entry name" value="DIHYDROOROTASE"/>
    <property type="match status" value="1"/>
</dbReference>
<dbReference type="InterPro" id="IPR004721">
    <property type="entry name" value="DHOdimr"/>
</dbReference>
<dbReference type="SUPFAM" id="SSF51556">
    <property type="entry name" value="Metallo-dependent hydrolases"/>
    <property type="match status" value="1"/>
</dbReference>
<organism evidence="1 2">
    <name type="scientific">Acidihalobacter yilgarnensis</name>
    <dbReference type="NCBI Taxonomy" id="2819280"/>
    <lineage>
        <taxon>Bacteria</taxon>
        <taxon>Pseudomonadati</taxon>
        <taxon>Pseudomonadota</taxon>
        <taxon>Gammaproteobacteria</taxon>
        <taxon>Chromatiales</taxon>
        <taxon>Ectothiorhodospiraceae</taxon>
        <taxon>Acidihalobacter</taxon>
    </lineage>
</organism>
<sequence>MHLRDGEVLASVLPDTARRFACAMVMPNLGPPVRTVDTARAYRNRILATQQAAGLSFEPLMTLYLTNHTTPQEIRRAKTSGIVHREMNHV</sequence>
<evidence type="ECO:0000313" key="2">
    <source>
        <dbReference type="Proteomes" id="UP000095401"/>
    </source>
</evidence>
<dbReference type="EMBL" id="CP017415">
    <property type="protein sequence ID" value="AOU97427.1"/>
    <property type="molecule type" value="Genomic_DNA"/>
</dbReference>
<gene>
    <name evidence="1" type="ORF">BI364_05000</name>
</gene>
<dbReference type="Gene3D" id="3.20.20.140">
    <property type="entry name" value="Metal-dependent hydrolases"/>
    <property type="match status" value="1"/>
</dbReference>
<dbReference type="GO" id="GO:0006207">
    <property type="term" value="P:'de novo' pyrimidine nucleobase biosynthetic process"/>
    <property type="evidence" value="ECO:0007669"/>
    <property type="project" value="TreeGrafter"/>
</dbReference>
<accession>A0A1D8ILT0</accession>
<protein>
    <submittedName>
        <fullName evidence="1">Uncharacterized protein</fullName>
    </submittedName>
</protein>
<dbReference type="UniPathway" id="UPA00070">
    <property type="reaction ID" value="UER00117"/>
</dbReference>
<dbReference type="PANTHER" id="PTHR43137">
    <property type="entry name" value="DIHYDROOROTASE"/>
    <property type="match status" value="1"/>
</dbReference>
<dbReference type="GO" id="GO:0004151">
    <property type="term" value="F:dihydroorotase activity"/>
    <property type="evidence" value="ECO:0007669"/>
    <property type="project" value="InterPro"/>
</dbReference>
<dbReference type="GO" id="GO:0044205">
    <property type="term" value="P:'de novo' UMP biosynthetic process"/>
    <property type="evidence" value="ECO:0007669"/>
    <property type="project" value="UniProtKB-UniPathway"/>
</dbReference>